<evidence type="ECO:0000256" key="10">
    <source>
        <dbReference type="ARBA" id="ARBA00022833"/>
    </source>
</evidence>
<dbReference type="SUPFAM" id="SSF56281">
    <property type="entry name" value="Metallo-hydrolase/oxidoreductase"/>
    <property type="match status" value="2"/>
</dbReference>
<organism evidence="14 15">
    <name type="scientific">Didymella glomerata</name>
    <dbReference type="NCBI Taxonomy" id="749621"/>
    <lineage>
        <taxon>Eukaryota</taxon>
        <taxon>Fungi</taxon>
        <taxon>Dikarya</taxon>
        <taxon>Ascomycota</taxon>
        <taxon>Pezizomycotina</taxon>
        <taxon>Dothideomycetes</taxon>
        <taxon>Pleosporomycetidae</taxon>
        <taxon>Pleosporales</taxon>
        <taxon>Pleosporineae</taxon>
        <taxon>Didymellaceae</taxon>
        <taxon>Didymella</taxon>
    </lineage>
</organism>
<feature type="region of interest" description="Disordered" evidence="11">
    <location>
        <begin position="1380"/>
        <end position="1449"/>
    </location>
</feature>
<dbReference type="OrthoDB" id="527344at2759"/>
<evidence type="ECO:0000256" key="5">
    <source>
        <dbReference type="ARBA" id="ARBA00022694"/>
    </source>
</evidence>
<evidence type="ECO:0000256" key="6">
    <source>
        <dbReference type="ARBA" id="ARBA00022722"/>
    </source>
</evidence>
<dbReference type="GO" id="GO:0046872">
    <property type="term" value="F:metal ion binding"/>
    <property type="evidence" value="ECO:0007669"/>
    <property type="project" value="UniProtKB-KW"/>
</dbReference>
<accession>A0A9W8WWU0</accession>
<dbReference type="Pfam" id="PF13691">
    <property type="entry name" value="Lactamase_B_4"/>
    <property type="match status" value="1"/>
</dbReference>
<evidence type="ECO:0000259" key="12">
    <source>
        <dbReference type="Pfam" id="PF00753"/>
    </source>
</evidence>
<evidence type="ECO:0000259" key="13">
    <source>
        <dbReference type="Pfam" id="PF13691"/>
    </source>
</evidence>
<feature type="region of interest" description="Disordered" evidence="11">
    <location>
        <begin position="755"/>
        <end position="775"/>
    </location>
</feature>
<evidence type="ECO:0000256" key="2">
    <source>
        <dbReference type="ARBA" id="ARBA00001947"/>
    </source>
</evidence>
<keyword evidence="8" id="KW-0255">Endonuclease</keyword>
<evidence type="ECO:0000313" key="14">
    <source>
        <dbReference type="EMBL" id="KAJ4335164.1"/>
    </source>
</evidence>
<feature type="compositionally biased region" description="Basic and acidic residues" evidence="11">
    <location>
        <begin position="623"/>
        <end position="640"/>
    </location>
</feature>
<dbReference type="GO" id="GO:0042781">
    <property type="term" value="F:3'-tRNA processing endoribonuclease activity"/>
    <property type="evidence" value="ECO:0007669"/>
    <property type="project" value="UniProtKB-EC"/>
</dbReference>
<evidence type="ECO:0000256" key="3">
    <source>
        <dbReference type="ARBA" id="ARBA00007823"/>
    </source>
</evidence>
<keyword evidence="9" id="KW-0378">Hydrolase</keyword>
<reference evidence="14" key="1">
    <citation type="submission" date="2022-10" db="EMBL/GenBank/DDBJ databases">
        <title>Tapping the CABI collections for fungal endophytes: first genome assemblies for Collariella, Neodidymelliopsis, Ascochyta clinopodiicola, Didymella pomorum, Didymosphaeria variabile, Neocosmospora piperis and Neocucurbitaria cava.</title>
        <authorList>
            <person name="Hill R."/>
        </authorList>
    </citation>
    <scope>NUCLEOTIDE SEQUENCE</scope>
    <source>
        <strain evidence="14">IMI 360193</strain>
    </source>
</reference>
<evidence type="ECO:0000256" key="7">
    <source>
        <dbReference type="ARBA" id="ARBA00022723"/>
    </source>
</evidence>
<feature type="domain" description="tRNase Z endonuclease" evidence="13">
    <location>
        <begin position="426"/>
        <end position="489"/>
    </location>
</feature>
<dbReference type="InterPro" id="IPR047151">
    <property type="entry name" value="RNZ2-like"/>
</dbReference>
<keyword evidence="6" id="KW-0540">Nuclease</keyword>
<comment type="catalytic activity">
    <reaction evidence="1">
        <text>Endonucleolytic cleavage of RNA, removing extra 3' nucleotides from tRNA precursor, generating 3' termini of tRNAs. A 3'-hydroxy group is left at the tRNA terminus and a 5'-phosphoryl group is left at the trailer molecule.</text>
        <dbReference type="EC" id="3.1.26.11"/>
    </reaction>
</comment>
<evidence type="ECO:0000256" key="4">
    <source>
        <dbReference type="ARBA" id="ARBA00012477"/>
    </source>
</evidence>
<feature type="compositionally biased region" description="Polar residues" evidence="11">
    <location>
        <begin position="762"/>
        <end position="775"/>
    </location>
</feature>
<feature type="compositionally biased region" description="Basic residues" evidence="11">
    <location>
        <begin position="1405"/>
        <end position="1417"/>
    </location>
</feature>
<name>A0A9W8WWU0_9PLEO</name>
<keyword evidence="10" id="KW-0862">Zinc</keyword>
<dbReference type="InterPro" id="IPR001279">
    <property type="entry name" value="Metallo-B-lactamas"/>
</dbReference>
<evidence type="ECO:0000256" key="11">
    <source>
        <dbReference type="SAM" id="MobiDB-lite"/>
    </source>
</evidence>
<protein>
    <recommendedName>
        <fullName evidence="4">ribonuclease Z</fullName>
        <ecNumber evidence="4">3.1.26.11</ecNumber>
    </recommendedName>
</protein>
<evidence type="ECO:0000256" key="1">
    <source>
        <dbReference type="ARBA" id="ARBA00000402"/>
    </source>
</evidence>
<evidence type="ECO:0000256" key="9">
    <source>
        <dbReference type="ARBA" id="ARBA00022801"/>
    </source>
</evidence>
<dbReference type="GO" id="GO:1990180">
    <property type="term" value="P:mitochondrial tRNA 3'-end processing"/>
    <property type="evidence" value="ECO:0007669"/>
    <property type="project" value="TreeGrafter"/>
</dbReference>
<feature type="compositionally biased region" description="Basic and acidic residues" evidence="11">
    <location>
        <begin position="1425"/>
        <end position="1449"/>
    </location>
</feature>
<keyword evidence="15" id="KW-1185">Reference proteome</keyword>
<dbReference type="EMBL" id="JAPEUV010000065">
    <property type="protein sequence ID" value="KAJ4335164.1"/>
    <property type="molecule type" value="Genomic_DNA"/>
</dbReference>
<feature type="region of interest" description="Disordered" evidence="11">
    <location>
        <begin position="620"/>
        <end position="640"/>
    </location>
</feature>
<evidence type="ECO:0000256" key="8">
    <source>
        <dbReference type="ARBA" id="ARBA00022759"/>
    </source>
</evidence>
<dbReference type="GO" id="GO:0005739">
    <property type="term" value="C:mitochondrion"/>
    <property type="evidence" value="ECO:0007669"/>
    <property type="project" value="TreeGrafter"/>
</dbReference>
<keyword evidence="7" id="KW-0479">Metal-binding</keyword>
<comment type="similarity">
    <text evidence="3">Belongs to the RNase Z family.</text>
</comment>
<keyword evidence="5" id="KW-0819">tRNA processing</keyword>
<dbReference type="Proteomes" id="UP001140562">
    <property type="component" value="Unassembled WGS sequence"/>
</dbReference>
<dbReference type="Pfam" id="PF00753">
    <property type="entry name" value="Lactamase_B"/>
    <property type="match status" value="1"/>
</dbReference>
<dbReference type="PANTHER" id="PTHR12553">
    <property type="entry name" value="ZINC PHOSPHODIESTERASE ELAC PROTEIN 2"/>
    <property type="match status" value="1"/>
</dbReference>
<dbReference type="InterPro" id="IPR036866">
    <property type="entry name" value="RibonucZ/Hydroxyglut_hydro"/>
</dbReference>
<dbReference type="Gene3D" id="3.60.15.10">
    <property type="entry name" value="Ribonuclease Z/Hydroxyacylglutathione hydrolase-like"/>
    <property type="match status" value="2"/>
</dbReference>
<feature type="compositionally biased region" description="Acidic residues" evidence="11">
    <location>
        <begin position="1275"/>
        <end position="1297"/>
    </location>
</feature>
<proteinExistence type="inferred from homology"/>
<dbReference type="PANTHER" id="PTHR12553:SF49">
    <property type="entry name" value="ZINC PHOSPHODIESTERASE ELAC PROTEIN 2"/>
    <property type="match status" value="1"/>
</dbReference>
<feature type="domain" description="Metallo-beta-lactamase" evidence="12">
    <location>
        <begin position="997"/>
        <end position="1066"/>
    </location>
</feature>
<dbReference type="CDD" id="cd07718">
    <property type="entry name" value="RNaseZ_ELAC1_ELAC2-C-term-like_MBL-fold"/>
    <property type="match status" value="1"/>
</dbReference>
<feature type="region of interest" description="Disordered" evidence="11">
    <location>
        <begin position="1268"/>
        <end position="1322"/>
    </location>
</feature>
<comment type="caution">
    <text evidence="14">The sequence shown here is derived from an EMBL/GenBank/DDBJ whole genome shotgun (WGS) entry which is preliminary data.</text>
</comment>
<comment type="cofactor">
    <cofactor evidence="2">
        <name>Zn(2+)</name>
        <dbReference type="ChEBI" id="CHEBI:29105"/>
    </cofactor>
</comment>
<dbReference type="EC" id="3.1.26.11" evidence="4"/>
<evidence type="ECO:0000313" key="15">
    <source>
        <dbReference type="Proteomes" id="UP001140562"/>
    </source>
</evidence>
<gene>
    <name evidence="14" type="ORF">N0V87_006318</name>
</gene>
<sequence>MAPSPGLLYRQSAPASIDKILRGMIKMLRFRQMATRQDDVATAHPDTFKWILEDPTPSMRNAAFSPLMPWLNYGEGAYWVNGKAGSGKSTLMKFLGASQANKEEAAALTSIIISKADGVFLWVRLVVRSLLDGFRNYDRISDLKERVNESPAELGDLYMHMFQSMESRYQAHGAQLLRIVVRSIEMQEDHPLTVQKLFFADENTLQEALSAPINILDEKEQDASLMSIKSLPPDDLHFNIIVLNCLRYCQIKERATKRAQLVIMDELKRTLASQSPNTLSLLLHHACHTGLSHYGQHVFNQDLEVMIKDTELVNKVLRIDEGMTPNSRYAGGYLRDPRGLPVAMAQEYVEIVKVICQYMRRDTTQWAMFCAQKRFGGSFPEHESWERTRHVLLCEQQDERKATVLEQRSPPSEGKLTASNMSSSIEFITTPTADTPGTTIILRTQNSSHYIFGSQAEGIQRALVQQGTRLLKVKDFFLTGKTEWSNIGGMAGMMLTMTDATSTSYAQNLATWEAAKARGNKAGRASEAPAKPQFNIYGPPNLKQMFGTCRRFIFRKGVPIHATEYTEKTPTKDANGAHEPSFKDDFLQVWALPVTPLRKETDAQAEAELDEEIRQWEQSGNTFEEHQAPENETPEERQARHDRIRSVTVKHMFDSSWSFDTLVERHISEVEMPTALFVRNADSTGYKPYTGPKPGGSEPLPDIMVWTRTPWPGAKIMSLPPTRPAPESISYIVRTYPARGSFDVKRAKELGVKPGPDFGKLSNGTSVQNNKGETVTPEQVLGPDRPGQGFALLDIPSVEYLEAVVERDEFQSPDMMKGIEAFIWTLGAGVAAHPTLNQFMKKFGNIKHIISSADVTPNRIAYDSVAAQTTRLAQVDPIRYQTPQYDLTSVPQKLLSEADHMQQTITVPENVVIADRGLSATVMPKFDLKPGTRQAPFEPEAIREETSPEVLELARIAHKTVQDSQKHFESWRALLAHPDTEFTTLGTGSALPSKYRNVSATLVRVPGVGNYLFDAGENTLGQLQRVFSPEELTLILKDLRAIWISHLHADHHLGTASVIKAWYAIRHGSTPNASLPAASTVASNASAYGLSVISHDGMLQWLREYSAIEDFGYSRILPLEISPAAIGQSGSILTINGKTLPGDQRLAKQDYPTLFGFSDIQAVRVAHCHGAMAVSVEFPRSAEIPKHVKPLKISYSGDCRPSQPFTKIGRNSTVLIHEATFDDELVGDAKAKKHSTTSEALGIGAQMNAKAVVLTHFSQRYQKIPVLQTVQDGEATPEEDALTTEDPVEEDANDVEDPSANTNTGNSDIRPPPGGPAVPQHPKLMHQASSLAENERVIKVRNKDMKVAIAFDYMRVKLRDIIELEKYNEALNALLVKEVAEEEGEGKEVNANGKRASEDEEGKGKSKKQKKKEKHGGKTQGQNGEVRKVKDQRAPEKELVRKVASNDRA</sequence>
<dbReference type="InterPro" id="IPR027794">
    <property type="entry name" value="tRNase_Z_dom"/>
</dbReference>